<proteinExistence type="predicted"/>
<dbReference type="GO" id="GO:0000160">
    <property type="term" value="P:phosphorelay signal transduction system"/>
    <property type="evidence" value="ECO:0007669"/>
    <property type="project" value="InterPro"/>
</dbReference>
<dbReference type="Proteomes" id="UP000005801">
    <property type="component" value="Unassembled WGS sequence"/>
</dbReference>
<dbReference type="SMART" id="SM00448">
    <property type="entry name" value="REC"/>
    <property type="match status" value="1"/>
</dbReference>
<dbReference type="PANTHER" id="PTHR44591:SF19">
    <property type="entry name" value="TWO-COMPONENT RESPONSE REGULATOR-RELATED"/>
    <property type="match status" value="1"/>
</dbReference>
<evidence type="ECO:0000259" key="3">
    <source>
        <dbReference type="PROSITE" id="PS50110"/>
    </source>
</evidence>
<comment type="caution">
    <text evidence="4">The sequence shown here is derived from an EMBL/GenBank/DDBJ whole genome shotgun (WGS) entry which is preliminary data.</text>
</comment>
<sequence>MDDDPDVLRSFMRLLGEDADVKIALGAEAALKVLESKPFDVIIVDFNMTGPNGGWLLRQVRERHPKVTRVLLSGSSYSELTPYLEPELVDHFLEKPIEAEELIEIVGAG</sequence>
<feature type="modified residue" description="4-aspartylphosphate" evidence="2">
    <location>
        <position position="45"/>
    </location>
</feature>
<evidence type="ECO:0000313" key="4">
    <source>
        <dbReference type="EMBL" id="EDM73668.1"/>
    </source>
</evidence>
<protein>
    <submittedName>
        <fullName evidence="4">CheY-like receiver protein</fullName>
    </submittedName>
</protein>
<organism evidence="4 5">
    <name type="scientific">Plesiocystis pacifica SIR-1</name>
    <dbReference type="NCBI Taxonomy" id="391625"/>
    <lineage>
        <taxon>Bacteria</taxon>
        <taxon>Pseudomonadati</taxon>
        <taxon>Myxococcota</taxon>
        <taxon>Polyangia</taxon>
        <taxon>Nannocystales</taxon>
        <taxon>Nannocystaceae</taxon>
        <taxon>Plesiocystis</taxon>
    </lineage>
</organism>
<dbReference type="AlphaFoldDB" id="A6GKD0"/>
<dbReference type="EMBL" id="ABCS01000191">
    <property type="protein sequence ID" value="EDM73668.1"/>
    <property type="molecule type" value="Genomic_DNA"/>
</dbReference>
<keyword evidence="1 2" id="KW-0597">Phosphoprotein</keyword>
<feature type="domain" description="Response regulatory" evidence="3">
    <location>
        <begin position="1"/>
        <end position="109"/>
    </location>
</feature>
<dbReference type="InterPro" id="IPR001789">
    <property type="entry name" value="Sig_transdc_resp-reg_receiver"/>
</dbReference>
<evidence type="ECO:0000256" key="1">
    <source>
        <dbReference type="ARBA" id="ARBA00022553"/>
    </source>
</evidence>
<dbReference type="PROSITE" id="PS50110">
    <property type="entry name" value="RESPONSE_REGULATORY"/>
    <property type="match status" value="1"/>
</dbReference>
<dbReference type="SUPFAM" id="SSF52172">
    <property type="entry name" value="CheY-like"/>
    <property type="match status" value="1"/>
</dbReference>
<gene>
    <name evidence="4" type="ORF">PPSIR1_02698</name>
</gene>
<dbReference type="STRING" id="391625.PPSIR1_02698"/>
<dbReference type="RefSeq" id="WP_006977166.1">
    <property type="nucleotide sequence ID" value="NZ_ABCS01000191.1"/>
</dbReference>
<reference evidence="4 5" key="1">
    <citation type="submission" date="2007-06" db="EMBL/GenBank/DDBJ databases">
        <authorList>
            <person name="Shimkets L."/>
            <person name="Ferriera S."/>
            <person name="Johnson J."/>
            <person name="Kravitz S."/>
            <person name="Beeson K."/>
            <person name="Sutton G."/>
            <person name="Rogers Y.-H."/>
            <person name="Friedman R."/>
            <person name="Frazier M."/>
            <person name="Venter J.C."/>
        </authorList>
    </citation>
    <scope>NUCLEOTIDE SEQUENCE [LARGE SCALE GENOMIC DNA]</scope>
    <source>
        <strain evidence="4 5">SIR-1</strain>
    </source>
</reference>
<dbReference type="PANTHER" id="PTHR44591">
    <property type="entry name" value="STRESS RESPONSE REGULATOR PROTEIN 1"/>
    <property type="match status" value="1"/>
</dbReference>
<evidence type="ECO:0000313" key="5">
    <source>
        <dbReference type="Proteomes" id="UP000005801"/>
    </source>
</evidence>
<dbReference type="InterPro" id="IPR011006">
    <property type="entry name" value="CheY-like_superfamily"/>
</dbReference>
<dbReference type="Pfam" id="PF00072">
    <property type="entry name" value="Response_reg"/>
    <property type="match status" value="1"/>
</dbReference>
<dbReference type="InterPro" id="IPR050595">
    <property type="entry name" value="Bact_response_regulator"/>
</dbReference>
<keyword evidence="5" id="KW-1185">Reference proteome</keyword>
<dbReference type="Gene3D" id="3.40.50.2300">
    <property type="match status" value="1"/>
</dbReference>
<name>A6GKD0_9BACT</name>
<evidence type="ECO:0000256" key="2">
    <source>
        <dbReference type="PROSITE-ProRule" id="PRU00169"/>
    </source>
</evidence>
<accession>A6GKD0</accession>
<dbReference type="eggNOG" id="COG3437">
    <property type="taxonomic scope" value="Bacteria"/>
</dbReference>